<dbReference type="InterPro" id="IPR007588">
    <property type="entry name" value="Znf_FLYWCH"/>
</dbReference>
<evidence type="ECO:0000313" key="5">
    <source>
        <dbReference type="EMBL" id="CAG9808509.1"/>
    </source>
</evidence>
<dbReference type="Gene3D" id="2.20.25.240">
    <property type="match status" value="1"/>
</dbReference>
<keyword evidence="2" id="KW-0863">Zinc-finger</keyword>
<dbReference type="GO" id="GO:0008270">
    <property type="term" value="F:zinc ion binding"/>
    <property type="evidence" value="ECO:0007669"/>
    <property type="project" value="UniProtKB-KW"/>
</dbReference>
<evidence type="ECO:0000256" key="2">
    <source>
        <dbReference type="ARBA" id="ARBA00022771"/>
    </source>
</evidence>
<organism evidence="5 6">
    <name type="scientific">Chironomus riparius</name>
    <dbReference type="NCBI Taxonomy" id="315576"/>
    <lineage>
        <taxon>Eukaryota</taxon>
        <taxon>Metazoa</taxon>
        <taxon>Ecdysozoa</taxon>
        <taxon>Arthropoda</taxon>
        <taxon>Hexapoda</taxon>
        <taxon>Insecta</taxon>
        <taxon>Pterygota</taxon>
        <taxon>Neoptera</taxon>
        <taxon>Endopterygota</taxon>
        <taxon>Diptera</taxon>
        <taxon>Nematocera</taxon>
        <taxon>Chironomoidea</taxon>
        <taxon>Chironomidae</taxon>
        <taxon>Chironominae</taxon>
        <taxon>Chironomus</taxon>
    </lineage>
</organism>
<dbReference type="AlphaFoldDB" id="A0A9N9WWQ2"/>
<dbReference type="Proteomes" id="UP001153620">
    <property type="component" value="Chromosome 3"/>
</dbReference>
<protein>
    <recommendedName>
        <fullName evidence="4">FLYWCH-type domain-containing protein</fullName>
    </recommendedName>
</protein>
<sequence length="67" mass="8218">MYTVSNKGKLILVLNGYEFYKEKERKDKCFWVCRRRFTHKCKARVLQNRTENKIELRNTNHSHSTLR</sequence>
<keyword evidence="6" id="KW-1185">Reference proteome</keyword>
<accession>A0A9N9WWQ2</accession>
<gene>
    <name evidence="5" type="ORF">CHIRRI_LOCUS11348</name>
</gene>
<feature type="domain" description="FLYWCH-type" evidence="4">
    <location>
        <begin position="2"/>
        <end position="63"/>
    </location>
</feature>
<dbReference type="EMBL" id="OU895879">
    <property type="protein sequence ID" value="CAG9808509.1"/>
    <property type="molecule type" value="Genomic_DNA"/>
</dbReference>
<reference evidence="5" key="2">
    <citation type="submission" date="2022-10" db="EMBL/GenBank/DDBJ databases">
        <authorList>
            <consortium name="ENA_rothamsted_submissions"/>
            <consortium name="culmorum"/>
            <person name="King R."/>
        </authorList>
    </citation>
    <scope>NUCLEOTIDE SEQUENCE</scope>
</reference>
<reference evidence="5" key="1">
    <citation type="submission" date="2022-01" db="EMBL/GenBank/DDBJ databases">
        <authorList>
            <person name="King R."/>
        </authorList>
    </citation>
    <scope>NUCLEOTIDE SEQUENCE</scope>
</reference>
<keyword evidence="1" id="KW-0479">Metal-binding</keyword>
<evidence type="ECO:0000259" key="4">
    <source>
        <dbReference type="Pfam" id="PF04500"/>
    </source>
</evidence>
<dbReference type="Pfam" id="PF04500">
    <property type="entry name" value="FLYWCH"/>
    <property type="match status" value="1"/>
</dbReference>
<name>A0A9N9WWQ2_9DIPT</name>
<evidence type="ECO:0000256" key="3">
    <source>
        <dbReference type="ARBA" id="ARBA00022833"/>
    </source>
</evidence>
<keyword evidence="3" id="KW-0862">Zinc</keyword>
<evidence type="ECO:0000313" key="6">
    <source>
        <dbReference type="Proteomes" id="UP001153620"/>
    </source>
</evidence>
<proteinExistence type="predicted"/>
<dbReference type="OrthoDB" id="2311693at2759"/>
<evidence type="ECO:0000256" key="1">
    <source>
        <dbReference type="ARBA" id="ARBA00022723"/>
    </source>
</evidence>